<organism evidence="1">
    <name type="scientific">mine drainage metagenome</name>
    <dbReference type="NCBI Taxonomy" id="410659"/>
    <lineage>
        <taxon>unclassified sequences</taxon>
        <taxon>metagenomes</taxon>
        <taxon>ecological metagenomes</taxon>
    </lineage>
</organism>
<dbReference type="GO" id="GO:0005840">
    <property type="term" value="C:ribosome"/>
    <property type="evidence" value="ECO:0007669"/>
    <property type="project" value="UniProtKB-KW"/>
</dbReference>
<keyword evidence="1" id="KW-0689">Ribosomal protein</keyword>
<dbReference type="SUPFAM" id="SSF46785">
    <property type="entry name" value="Winged helix' DNA-binding domain"/>
    <property type="match status" value="1"/>
</dbReference>
<keyword evidence="1" id="KW-0687">Ribonucleoprotein</keyword>
<protein>
    <submittedName>
        <fullName evidence="1">30S ribosomal protein S19e</fullName>
    </submittedName>
</protein>
<comment type="caution">
    <text evidence="1">The sequence shown here is derived from an EMBL/GenBank/DDBJ whole genome shotgun (WGS) entry which is preliminary data.</text>
</comment>
<feature type="non-terminal residue" evidence="1">
    <location>
        <position position="1"/>
    </location>
</feature>
<accession>T1BYD4</accession>
<evidence type="ECO:0000313" key="1">
    <source>
        <dbReference type="EMBL" id="EQD58860.1"/>
    </source>
</evidence>
<name>T1BYD4_9ZZZZ</name>
<dbReference type="InterPro" id="IPR036390">
    <property type="entry name" value="WH_DNA-bd_sf"/>
</dbReference>
<dbReference type="EMBL" id="AUZY01005485">
    <property type="protein sequence ID" value="EQD58860.1"/>
    <property type="molecule type" value="Genomic_DNA"/>
</dbReference>
<reference evidence="1" key="2">
    <citation type="journal article" date="2014" name="ISME J.">
        <title>Microbial stratification in low pH oxic and suboxic macroscopic growths along an acid mine drainage.</title>
        <authorList>
            <person name="Mendez-Garcia C."/>
            <person name="Mesa V."/>
            <person name="Sprenger R.R."/>
            <person name="Richter M."/>
            <person name="Diez M.S."/>
            <person name="Solano J."/>
            <person name="Bargiela R."/>
            <person name="Golyshina O.V."/>
            <person name="Manteca A."/>
            <person name="Ramos J.L."/>
            <person name="Gallego J.R."/>
            <person name="Llorente I."/>
            <person name="Martins Dos Santos V.A."/>
            <person name="Jensen O.N."/>
            <person name="Pelaez A.I."/>
            <person name="Sanchez J."/>
            <person name="Ferrer M."/>
        </authorList>
    </citation>
    <scope>NUCLEOTIDE SEQUENCE</scope>
</reference>
<gene>
    <name evidence="1" type="ORF">B1B_08416</name>
</gene>
<dbReference type="AlphaFoldDB" id="T1BYD4"/>
<reference evidence="1" key="1">
    <citation type="submission" date="2013-08" db="EMBL/GenBank/DDBJ databases">
        <authorList>
            <person name="Mendez C."/>
            <person name="Richter M."/>
            <person name="Ferrer M."/>
            <person name="Sanchez J."/>
        </authorList>
    </citation>
    <scope>NUCLEOTIDE SEQUENCE</scope>
</reference>
<sequence length="51" mass="5521">ILQQLEKAGLVSTVRLRGRALSGKGQSLLARVSQGAFRDLVAQDPALKKYL</sequence>
<dbReference type="Gene3D" id="1.10.10.10">
    <property type="entry name" value="Winged helix-like DNA-binding domain superfamily/Winged helix DNA-binding domain"/>
    <property type="match status" value="1"/>
</dbReference>
<proteinExistence type="predicted"/>
<dbReference type="InterPro" id="IPR036388">
    <property type="entry name" value="WH-like_DNA-bd_sf"/>
</dbReference>